<evidence type="ECO:0000259" key="1">
    <source>
        <dbReference type="PROSITE" id="PS50846"/>
    </source>
</evidence>
<organism evidence="2 3">
    <name type="scientific">Myroides odoratimimus</name>
    <dbReference type="NCBI Taxonomy" id="76832"/>
    <lineage>
        <taxon>Bacteria</taxon>
        <taxon>Pseudomonadati</taxon>
        <taxon>Bacteroidota</taxon>
        <taxon>Flavobacteriia</taxon>
        <taxon>Flavobacteriales</taxon>
        <taxon>Flavobacteriaceae</taxon>
        <taxon>Myroides</taxon>
    </lineage>
</organism>
<dbReference type="Pfam" id="PF00403">
    <property type="entry name" value="HMA"/>
    <property type="match status" value="1"/>
</dbReference>
<dbReference type="InterPro" id="IPR036163">
    <property type="entry name" value="HMA_dom_sf"/>
</dbReference>
<protein>
    <submittedName>
        <fullName evidence="2">Heavy metal transporter</fullName>
    </submittedName>
</protein>
<dbReference type="AlphaFoldDB" id="A0AAI8C4N6"/>
<evidence type="ECO:0000313" key="3">
    <source>
        <dbReference type="Proteomes" id="UP000069030"/>
    </source>
</evidence>
<dbReference type="PROSITE" id="PS51257">
    <property type="entry name" value="PROKAR_LIPOPROTEIN"/>
    <property type="match status" value="1"/>
</dbReference>
<dbReference type="InterPro" id="IPR006121">
    <property type="entry name" value="HMA_dom"/>
</dbReference>
<accession>A0AAI8C4N6</accession>
<gene>
    <name evidence="2" type="ORF">AS202_08005</name>
</gene>
<evidence type="ECO:0000313" key="2">
    <source>
        <dbReference type="EMBL" id="ALU26093.1"/>
    </source>
</evidence>
<reference evidence="2 3" key="1">
    <citation type="journal article" date="2016" name="J. Zhejiang Univ. Sci. B">
        <title>Antibiotic resistance mechanisms of Myroides sp.</title>
        <authorList>
            <person name="Hu S."/>
            <person name="Yuan S."/>
            <person name="Qu H."/>
            <person name="Jiang T."/>
            <person name="Zhou Y."/>
            <person name="Wang M."/>
            <person name="Ming D."/>
        </authorList>
    </citation>
    <scope>NUCLEOTIDE SEQUENCE [LARGE SCALE GENOMIC DNA]</scope>
    <source>
        <strain evidence="2 3">PR63039</strain>
    </source>
</reference>
<dbReference type="PROSITE" id="PS50846">
    <property type="entry name" value="HMA_2"/>
    <property type="match status" value="1"/>
</dbReference>
<dbReference type="CDD" id="cd00371">
    <property type="entry name" value="HMA"/>
    <property type="match status" value="1"/>
</dbReference>
<sequence>MKIVKSIGFMMLGAILVVSCKNEEKTADASVSTASTEVAGNVEHTTFKIDGMTCEIGCAKLIEGKLAGLDGVKLAKVDFDTKTAEIDFDESKQSVESLVGTVEKIANGIYKVESVSATK</sequence>
<dbReference type="GO" id="GO:0046872">
    <property type="term" value="F:metal ion binding"/>
    <property type="evidence" value="ECO:0007669"/>
    <property type="project" value="InterPro"/>
</dbReference>
<dbReference type="EMBL" id="CP013690">
    <property type="protein sequence ID" value="ALU26093.1"/>
    <property type="molecule type" value="Genomic_DNA"/>
</dbReference>
<name>A0AAI8C4N6_9FLAO</name>
<dbReference type="KEGG" id="mod:AS202_08005"/>
<dbReference type="RefSeq" id="WP_006262778.1">
    <property type="nucleotide sequence ID" value="NZ_CP013690.1"/>
</dbReference>
<dbReference type="Gene3D" id="3.30.70.100">
    <property type="match status" value="1"/>
</dbReference>
<proteinExistence type="predicted"/>
<dbReference type="SUPFAM" id="SSF55008">
    <property type="entry name" value="HMA, heavy metal-associated domain"/>
    <property type="match status" value="1"/>
</dbReference>
<feature type="domain" description="HMA" evidence="1">
    <location>
        <begin position="43"/>
        <end position="110"/>
    </location>
</feature>
<dbReference type="Proteomes" id="UP000069030">
    <property type="component" value="Chromosome"/>
</dbReference>